<feature type="region of interest" description="Disordered" evidence="7">
    <location>
        <begin position="1"/>
        <end position="233"/>
    </location>
</feature>
<dbReference type="PRINTS" id="PR00344">
    <property type="entry name" value="BCTRLSENSOR"/>
</dbReference>
<dbReference type="PROSITE" id="PS50110">
    <property type="entry name" value="RESPONSE_REGULATORY"/>
    <property type="match status" value="1"/>
</dbReference>
<dbReference type="InterPro" id="IPR005467">
    <property type="entry name" value="His_kinase_dom"/>
</dbReference>
<dbReference type="PROSITE" id="PS50112">
    <property type="entry name" value="PAS"/>
    <property type="match status" value="1"/>
</dbReference>
<evidence type="ECO:0000259" key="8">
    <source>
        <dbReference type="PROSITE" id="PS50109"/>
    </source>
</evidence>
<dbReference type="SMART" id="SM00448">
    <property type="entry name" value="REC"/>
    <property type="match status" value="1"/>
</dbReference>
<feature type="compositionally biased region" description="Polar residues" evidence="7">
    <location>
        <begin position="720"/>
        <end position="730"/>
    </location>
</feature>
<feature type="domain" description="PAS" evidence="10">
    <location>
        <begin position="1204"/>
        <end position="1259"/>
    </location>
</feature>
<proteinExistence type="predicted"/>
<dbReference type="Pfam" id="PF00072">
    <property type="entry name" value="Response_reg"/>
    <property type="match status" value="1"/>
</dbReference>
<evidence type="ECO:0000256" key="4">
    <source>
        <dbReference type="ARBA" id="ARBA00022679"/>
    </source>
</evidence>
<dbReference type="SUPFAM" id="SSF52172">
    <property type="entry name" value="CheY-like"/>
    <property type="match status" value="1"/>
</dbReference>
<dbReference type="InterPro" id="IPR003594">
    <property type="entry name" value="HATPase_dom"/>
</dbReference>
<feature type="compositionally biased region" description="Low complexity" evidence="7">
    <location>
        <begin position="954"/>
        <end position="963"/>
    </location>
</feature>
<dbReference type="PROSITE" id="PS50113">
    <property type="entry name" value="PAC"/>
    <property type="match status" value="2"/>
</dbReference>
<dbReference type="FunFam" id="3.30.565.10:FF:000010">
    <property type="entry name" value="Sensor histidine kinase RcsC"/>
    <property type="match status" value="1"/>
</dbReference>
<evidence type="ECO:0000259" key="9">
    <source>
        <dbReference type="PROSITE" id="PS50110"/>
    </source>
</evidence>
<feature type="domain" description="PAC" evidence="11">
    <location>
        <begin position="1145"/>
        <end position="1197"/>
    </location>
</feature>
<feature type="compositionally biased region" description="Low complexity" evidence="7">
    <location>
        <begin position="926"/>
        <end position="942"/>
    </location>
</feature>
<dbReference type="Pfam" id="PF00512">
    <property type="entry name" value="HisKA"/>
    <property type="match status" value="1"/>
</dbReference>
<evidence type="ECO:0000259" key="10">
    <source>
        <dbReference type="PROSITE" id="PS50112"/>
    </source>
</evidence>
<feature type="region of interest" description="Disordered" evidence="7">
    <location>
        <begin position="546"/>
        <end position="581"/>
    </location>
</feature>
<evidence type="ECO:0000256" key="1">
    <source>
        <dbReference type="ARBA" id="ARBA00000085"/>
    </source>
</evidence>
<dbReference type="SMART" id="SM00086">
    <property type="entry name" value="PAC"/>
    <property type="match status" value="2"/>
</dbReference>
<dbReference type="CDD" id="cd16922">
    <property type="entry name" value="HATPase_EvgS-ArcB-TorS-like"/>
    <property type="match status" value="1"/>
</dbReference>
<feature type="region of interest" description="Disordered" evidence="7">
    <location>
        <begin position="378"/>
        <end position="406"/>
    </location>
</feature>
<keyword evidence="5 12" id="KW-0418">Kinase</keyword>
<protein>
    <recommendedName>
        <fullName evidence="2">histidine kinase</fullName>
        <ecNumber evidence="2">2.7.13.3</ecNumber>
    </recommendedName>
</protein>
<feature type="compositionally biased region" description="Polar residues" evidence="7">
    <location>
        <begin position="204"/>
        <end position="217"/>
    </location>
</feature>
<feature type="compositionally biased region" description="Basic and acidic residues" evidence="7">
    <location>
        <begin position="164"/>
        <end position="174"/>
    </location>
</feature>
<dbReference type="InterPro" id="IPR003661">
    <property type="entry name" value="HisK_dim/P_dom"/>
</dbReference>
<dbReference type="InterPro" id="IPR004358">
    <property type="entry name" value="Sig_transdc_His_kin-like_C"/>
</dbReference>
<dbReference type="InterPro" id="IPR011006">
    <property type="entry name" value="CheY-like_superfamily"/>
</dbReference>
<feature type="compositionally biased region" description="Low complexity" evidence="7">
    <location>
        <begin position="1705"/>
        <end position="1729"/>
    </location>
</feature>
<feature type="modified residue" description="4-aspartylphosphate" evidence="6">
    <location>
        <position position="2002"/>
    </location>
</feature>
<feature type="domain" description="Histidine kinase" evidence="8">
    <location>
        <begin position="1419"/>
        <end position="1646"/>
    </location>
</feature>
<organism evidence="12 13">
    <name type="scientific">Zalerion maritima</name>
    <dbReference type="NCBI Taxonomy" id="339359"/>
    <lineage>
        <taxon>Eukaryota</taxon>
        <taxon>Fungi</taxon>
        <taxon>Dikarya</taxon>
        <taxon>Ascomycota</taxon>
        <taxon>Pezizomycotina</taxon>
        <taxon>Sordariomycetes</taxon>
        <taxon>Lulworthiomycetidae</taxon>
        <taxon>Lulworthiales</taxon>
        <taxon>Lulworthiaceae</taxon>
        <taxon>Zalerion</taxon>
    </lineage>
</organism>
<feature type="compositionally biased region" description="Polar residues" evidence="7">
    <location>
        <begin position="1"/>
        <end position="27"/>
    </location>
</feature>
<dbReference type="Gene3D" id="3.30.450.20">
    <property type="entry name" value="PAS domain"/>
    <property type="match status" value="2"/>
</dbReference>
<dbReference type="GO" id="GO:0009927">
    <property type="term" value="F:histidine phosphotransfer kinase activity"/>
    <property type="evidence" value="ECO:0007669"/>
    <property type="project" value="TreeGrafter"/>
</dbReference>
<feature type="compositionally biased region" description="Polar residues" evidence="7">
    <location>
        <begin position="1758"/>
        <end position="1768"/>
    </location>
</feature>
<dbReference type="SMART" id="SM00091">
    <property type="entry name" value="PAS"/>
    <property type="match status" value="2"/>
</dbReference>
<name>A0AAD5WRK4_9PEZI</name>
<evidence type="ECO:0000313" key="12">
    <source>
        <dbReference type="EMBL" id="KAJ2898759.1"/>
    </source>
</evidence>
<dbReference type="CDD" id="cd17546">
    <property type="entry name" value="REC_hyHK_CKI1_RcsC-like"/>
    <property type="match status" value="1"/>
</dbReference>
<evidence type="ECO:0000259" key="11">
    <source>
        <dbReference type="PROSITE" id="PS50113"/>
    </source>
</evidence>
<dbReference type="InterPro" id="IPR001610">
    <property type="entry name" value="PAC"/>
</dbReference>
<dbReference type="SUPFAM" id="SSF47384">
    <property type="entry name" value="Homodimeric domain of signal transducing histidine kinase"/>
    <property type="match status" value="1"/>
</dbReference>
<dbReference type="InterPro" id="IPR035965">
    <property type="entry name" value="PAS-like_dom_sf"/>
</dbReference>
<reference evidence="12" key="1">
    <citation type="submission" date="2022-07" db="EMBL/GenBank/DDBJ databases">
        <title>Draft genome sequence of Zalerion maritima ATCC 34329, a (micro)plastics degrading marine fungus.</title>
        <authorList>
            <person name="Paco A."/>
            <person name="Goncalves M.F.M."/>
            <person name="Rocha-Santos T.A.P."/>
            <person name="Alves A."/>
        </authorList>
    </citation>
    <scope>NUCLEOTIDE SEQUENCE</scope>
    <source>
        <strain evidence="12">ATCC 34329</strain>
    </source>
</reference>
<dbReference type="PANTHER" id="PTHR43047:SF74">
    <property type="entry name" value="HISTIDINE KINASE-RELATED"/>
    <property type="match status" value="1"/>
</dbReference>
<dbReference type="InterPro" id="IPR013655">
    <property type="entry name" value="PAS_fold_3"/>
</dbReference>
<accession>A0AAD5WRK4</accession>
<dbReference type="Proteomes" id="UP001201980">
    <property type="component" value="Unassembled WGS sequence"/>
</dbReference>
<feature type="region of interest" description="Disordered" evidence="7">
    <location>
        <begin position="833"/>
        <end position="859"/>
    </location>
</feature>
<feature type="compositionally biased region" description="Polar residues" evidence="7">
    <location>
        <begin position="1685"/>
        <end position="1704"/>
    </location>
</feature>
<evidence type="ECO:0000256" key="7">
    <source>
        <dbReference type="SAM" id="MobiDB-lite"/>
    </source>
</evidence>
<dbReference type="InterPro" id="IPR001789">
    <property type="entry name" value="Sig_transdc_resp-reg_receiver"/>
</dbReference>
<dbReference type="InterPro" id="IPR036097">
    <property type="entry name" value="HisK_dim/P_sf"/>
</dbReference>
<feature type="compositionally biased region" description="Basic and acidic residues" evidence="7">
    <location>
        <begin position="561"/>
        <end position="575"/>
    </location>
</feature>
<feature type="region of interest" description="Disordered" evidence="7">
    <location>
        <begin position="593"/>
        <end position="668"/>
    </location>
</feature>
<feature type="compositionally biased region" description="Low complexity" evidence="7">
    <location>
        <begin position="1054"/>
        <end position="1063"/>
    </location>
</feature>
<feature type="region of interest" description="Disordered" evidence="7">
    <location>
        <begin position="710"/>
        <end position="740"/>
    </location>
</feature>
<evidence type="ECO:0000256" key="2">
    <source>
        <dbReference type="ARBA" id="ARBA00012438"/>
    </source>
</evidence>
<dbReference type="SMART" id="SM00387">
    <property type="entry name" value="HATPase_c"/>
    <property type="match status" value="1"/>
</dbReference>
<dbReference type="PROSITE" id="PS50109">
    <property type="entry name" value="HIS_KIN"/>
    <property type="match status" value="1"/>
</dbReference>
<gene>
    <name evidence="12" type="ORF">MKZ38_003669</name>
</gene>
<dbReference type="Gene3D" id="3.40.50.2300">
    <property type="match status" value="1"/>
</dbReference>
<dbReference type="EC" id="2.7.13.3" evidence="2"/>
<feature type="domain" description="PAC" evidence="11">
    <location>
        <begin position="1354"/>
        <end position="1408"/>
    </location>
</feature>
<comment type="catalytic activity">
    <reaction evidence="1">
        <text>ATP + protein L-histidine = ADP + protein N-phospho-L-histidine.</text>
        <dbReference type="EC" id="2.7.13.3"/>
    </reaction>
</comment>
<dbReference type="PANTHER" id="PTHR43047">
    <property type="entry name" value="TWO-COMPONENT HISTIDINE PROTEIN KINASE"/>
    <property type="match status" value="1"/>
</dbReference>
<dbReference type="InterPro" id="IPR000700">
    <property type="entry name" value="PAS-assoc_C"/>
</dbReference>
<feature type="region of interest" description="Disordered" evidence="7">
    <location>
        <begin position="896"/>
        <end position="1001"/>
    </location>
</feature>
<dbReference type="SMART" id="SM00388">
    <property type="entry name" value="HisKA"/>
    <property type="match status" value="1"/>
</dbReference>
<dbReference type="SUPFAM" id="SSF55874">
    <property type="entry name" value="ATPase domain of HSP90 chaperone/DNA topoisomerase II/histidine kinase"/>
    <property type="match status" value="1"/>
</dbReference>
<feature type="compositionally biased region" description="Low complexity" evidence="7">
    <location>
        <begin position="133"/>
        <end position="152"/>
    </location>
</feature>
<dbReference type="SUPFAM" id="SSF55785">
    <property type="entry name" value="PYP-like sensor domain (PAS domain)"/>
    <property type="match status" value="2"/>
</dbReference>
<feature type="compositionally biased region" description="Polar residues" evidence="7">
    <location>
        <begin position="1314"/>
        <end position="1327"/>
    </location>
</feature>
<evidence type="ECO:0000256" key="3">
    <source>
        <dbReference type="ARBA" id="ARBA00022553"/>
    </source>
</evidence>
<dbReference type="InterPro" id="IPR000014">
    <property type="entry name" value="PAS"/>
</dbReference>
<dbReference type="EMBL" id="JAKWBI020000218">
    <property type="protein sequence ID" value="KAJ2898759.1"/>
    <property type="molecule type" value="Genomic_DNA"/>
</dbReference>
<keyword evidence="13" id="KW-1185">Reference proteome</keyword>
<dbReference type="CDD" id="cd00130">
    <property type="entry name" value="PAS"/>
    <property type="match status" value="2"/>
</dbReference>
<keyword evidence="3 6" id="KW-0597">Phosphoprotein</keyword>
<sequence length="2073" mass="225714">MPSTGSPLPSTAEAPSNSISSLLPANSTAATTTATTRISEPEGRGDTTNIAIPEATSGPVVIGEASDASRHGPSSPLKLQRSPRSPGDVRKAVFSQALEKKLGTSGSNPWRQGGGGPKCQSLQHEFSSDEGGDSTPTPQGTPSSTLDSTLTPGPKPDSQIQLNKYRERLARDLSARGGKPRVSPIQEEAARSPPPTASTVASSDLTTASTESGQTIRATPMPTGSAFPSAATPSYPFPRMGTPGQLSAALNHPFPNLSPGVFATNRSQFEGFSTHDRLVSENSTPASAMTFHPDGGTGPPGMEDADYPTPNLYDLSLMLSAEPGLEAWWDTVVQIMTEVYKAERISLAVPADATDIENVPWGQIATYCSLQDDELSNGYIARGDGQPPTASTAEDGPSTLRSPAVEIPPSESFLARPILQSRHSFTKFEDEKGKASPTRGSHIQRPSFLSRSKSYFPSTHHRAEEPVANFSNLNHAALQEHDSLELPQTAAWGEFISPPEHRARVHPVLQAFTLEADPLIDTNGILRVVERGKVIALTRSYPYLGKGSYDQNEIPKQASKVTEEKRKFKKPRADSSTKLSSILSTAANYPGKRASIDQSIADDSPQTETTPKYEEYEQPPPSPWTQSPAPSPAVRADPSDNPFFRDATVDEDSFNPSNTPETYNGMRPPEAIGVDNSWTVLHVPLPHLILSKRTHGAFKLDPSAVEAKFQARNKKGSPVIGSTTSSNHPAQSEPVEKDKPAPTAILSILSPVIPYPSNWRHSLENLAPHLATTFSLARHHYMLETEIAGLHRRGPGPGVGFGGVDSDGRPVEDVSRFGAPFLHPRLLSQQSIGSITSPSDYSGPARSSTASPGLTPSWETTSLGLMMDSKRIPSASPSVMTGDSYFGAKGTTGKTIAASNAGMPQKGPKRGIADGPQEKRHHARVPSSKTSSHDSSPSQPTTGESQSDDSSREPQQLQQPQQQGLSPKLEDITQLEIPTLPRQGALGLTNELSEEEEEDYRRAYVSKRRTMPDSSRKHHTQLHSYGADFSTTAQSLPPGHSPAIKSSGHPGPLSRSSSMNLSSQDHPYPSLTLRVIILDLLPLQIFVAKPQTGEIAWVNSRFLSYRGQNIGGLASDPYGALHPEDRPEYLKKWAQCVRAGTPLETDTLVRIKRFDGQYRRFAVRAIPIRDQRGVVTHFLGSFMDVHKQYMAEMEAKTKLELEASEAKHRLLANLIPQIIFTATEDEGITFANEQWLSYTGQTFDDALGLGFMDYVHPDDLARCRIPSSQSNLSFFSGKRPGEADPSSGSSALTAMQSPSPVATPEKRSKWKQPISRTESSTSSTAQDVPSADLAELARKGVVKVARDSSGRQSYTTEVRLRSRTGEYRWHLIRCVEIDNVDFGNGASSYFGSATDINDHKLLEAKLQEAMDSKSRFLSNMSHEIRTPLIGISGMVSFLQDTTLNEEQRDYTNTIQTSAKSLLLIINDILDLSKVDAGMMKLSYEWFHTRSLIEDVNELVWTMAVSKGLELNYVVEQDVPSWVKGDRVRIRQVLLNVIGNAIKFTSEGEVFSHCRVHVGDDLRGLGEHEIVLEFSIIDTGRGFSREEAELIFKPFSQIDGSSTRQHGGSGLGLVISRQLVELHGGRMSGSAEPGEGSTFTFTARFGLPSDDDRPDIPTTPQQLPLRQGLPLLEAASIKQVKPAAEHTSTAPPADGDTTSPQTTLASSGSSDPSVGSGVRSPTTTRSSASSVNAGLTRFGEAARATGQDLSHMKLEMPSGRSSPGTTPTPESAARQFKPRTYSILIVCPQKYNRKAIKMHIEMTLPRDVPSQITSMESMEDARRLLAGEDPVTFTHVVLNCPKDGEAIILLDTVMQSPKGANTTVLFLTDSKQRQAILKATKAAKYQQVVSENRVLLIPKPAKPFRFAVIFDPARERDFSVDHNRSRALQIVENQKQSYLDAERRMGNKGFKVLLVEDNLVNQKVLLKYLLRIGLKVDVANDGVEGTEKVFSHDHSHYAMVLCDLHMPRKDGYQACQEIRDWEKKLDDNERLPIIALSANVMSDVGDKCLDAGFSDYVTKPVDFGDLSTAMSSFF</sequence>
<evidence type="ECO:0000256" key="5">
    <source>
        <dbReference type="ARBA" id="ARBA00022777"/>
    </source>
</evidence>
<dbReference type="CDD" id="cd00082">
    <property type="entry name" value="HisKA"/>
    <property type="match status" value="1"/>
</dbReference>
<dbReference type="Gene3D" id="3.30.565.10">
    <property type="entry name" value="Histidine kinase-like ATPase, C-terminal domain"/>
    <property type="match status" value="1"/>
</dbReference>
<evidence type="ECO:0000256" key="6">
    <source>
        <dbReference type="PROSITE-ProRule" id="PRU00169"/>
    </source>
</evidence>
<dbReference type="Pfam" id="PF02518">
    <property type="entry name" value="HATPase_c"/>
    <property type="match status" value="1"/>
</dbReference>
<feature type="domain" description="Response regulatory" evidence="9">
    <location>
        <begin position="1950"/>
        <end position="2073"/>
    </location>
</feature>
<feature type="region of interest" description="Disordered" evidence="7">
    <location>
        <begin position="1274"/>
        <end position="1330"/>
    </location>
</feature>
<feature type="region of interest" description="Disordered" evidence="7">
    <location>
        <begin position="1678"/>
        <end position="1774"/>
    </location>
</feature>
<dbReference type="FunFam" id="1.10.287.130:FF:000050">
    <property type="entry name" value="Related to histidine kinase"/>
    <property type="match status" value="1"/>
</dbReference>
<dbReference type="GO" id="GO:0000155">
    <property type="term" value="F:phosphorelay sensor kinase activity"/>
    <property type="evidence" value="ECO:0007669"/>
    <property type="project" value="InterPro"/>
</dbReference>
<dbReference type="Pfam" id="PF08447">
    <property type="entry name" value="PAS_3"/>
    <property type="match status" value="1"/>
</dbReference>
<evidence type="ECO:0000313" key="13">
    <source>
        <dbReference type="Proteomes" id="UP001201980"/>
    </source>
</evidence>
<keyword evidence="4" id="KW-0808">Transferase</keyword>
<feature type="region of interest" description="Disordered" evidence="7">
    <location>
        <begin position="1029"/>
        <end position="1064"/>
    </location>
</feature>
<dbReference type="Gene3D" id="1.10.287.130">
    <property type="match status" value="1"/>
</dbReference>
<feature type="region of interest" description="Disordered" evidence="7">
    <location>
        <begin position="1624"/>
        <end position="1666"/>
    </location>
</feature>
<dbReference type="GO" id="GO:0005886">
    <property type="term" value="C:plasma membrane"/>
    <property type="evidence" value="ECO:0007669"/>
    <property type="project" value="TreeGrafter"/>
</dbReference>
<comment type="caution">
    <text evidence="12">The sequence shown here is derived from an EMBL/GenBank/DDBJ whole genome shotgun (WGS) entry which is preliminary data.</text>
</comment>
<dbReference type="InterPro" id="IPR036890">
    <property type="entry name" value="HATPase_C_sf"/>
</dbReference>
<feature type="compositionally biased region" description="Polar residues" evidence="7">
    <location>
        <begin position="1286"/>
        <end position="1300"/>
    </location>
</feature>